<evidence type="ECO:0000313" key="3">
    <source>
        <dbReference type="Proteomes" id="UP000224634"/>
    </source>
</evidence>
<dbReference type="OrthoDB" id="426718at2759"/>
<organism evidence="2 3">
    <name type="scientific">Polytolypa hystricis (strain UAMH7299)</name>
    <dbReference type="NCBI Taxonomy" id="1447883"/>
    <lineage>
        <taxon>Eukaryota</taxon>
        <taxon>Fungi</taxon>
        <taxon>Dikarya</taxon>
        <taxon>Ascomycota</taxon>
        <taxon>Pezizomycotina</taxon>
        <taxon>Eurotiomycetes</taxon>
        <taxon>Eurotiomycetidae</taxon>
        <taxon>Onygenales</taxon>
        <taxon>Onygenales incertae sedis</taxon>
        <taxon>Polytolypa</taxon>
    </lineage>
</organism>
<comment type="caution">
    <text evidence="2">The sequence shown here is derived from an EMBL/GenBank/DDBJ whole genome shotgun (WGS) entry which is preliminary data.</text>
</comment>
<dbReference type="STRING" id="1447883.A0A2B7X911"/>
<dbReference type="Proteomes" id="UP000224634">
    <property type="component" value="Unassembled WGS sequence"/>
</dbReference>
<protein>
    <recommendedName>
        <fullName evidence="4">SH3 domain-containing protein</fullName>
    </recommendedName>
</protein>
<gene>
    <name evidence="2" type="ORF">AJ80_08371</name>
</gene>
<dbReference type="EMBL" id="PDNA01000189">
    <property type="protein sequence ID" value="PGH05263.1"/>
    <property type="molecule type" value="Genomic_DNA"/>
</dbReference>
<dbReference type="Pfam" id="PF11913">
    <property type="entry name" value="DUF3431"/>
    <property type="match status" value="1"/>
</dbReference>
<feature type="signal peptide" evidence="1">
    <location>
        <begin position="1"/>
        <end position="25"/>
    </location>
</feature>
<evidence type="ECO:0000313" key="2">
    <source>
        <dbReference type="EMBL" id="PGH05263.1"/>
    </source>
</evidence>
<evidence type="ECO:0000256" key="1">
    <source>
        <dbReference type="SAM" id="SignalP"/>
    </source>
</evidence>
<name>A0A2B7X911_POLH7</name>
<keyword evidence="1" id="KW-0732">Signal</keyword>
<sequence length="289" mass="33469">MRYERRIAFFAGTLLLLGLLPLKWQIEDLCDQYVAGAYLASSVKGYFHMYDEYSPSEMNVEVGDKVIVMARLQEEDATWVQEELPDWQRAIYTVNPSASTLSDPTILTTPLNKGRESMAYLTYIIEHYTSLPSTIAFLHAHRSGFLRAWHVDDPLHNNVAAMRSLKLDFVQRNGYVNLRCNWNPGCKQAHRTNQHVTDQIWREVFNRTMSVIPPSSSLEAQKYLLHHPPDQLATPCCAQFAVSRTQVLKRPREDYVRFRDWVIRTDLNDAESGRVMEFLWHVIFGMDAV</sequence>
<dbReference type="InterPro" id="IPR021838">
    <property type="entry name" value="DUF3431"/>
</dbReference>
<dbReference type="PANTHER" id="PTHR37490">
    <property type="entry name" value="EXPRESSED PROTEIN"/>
    <property type="match status" value="1"/>
</dbReference>
<dbReference type="AlphaFoldDB" id="A0A2B7X911"/>
<keyword evidence="3" id="KW-1185">Reference proteome</keyword>
<evidence type="ECO:0008006" key="4">
    <source>
        <dbReference type="Google" id="ProtNLM"/>
    </source>
</evidence>
<accession>A0A2B7X911</accession>
<reference evidence="2 3" key="1">
    <citation type="submission" date="2017-10" db="EMBL/GenBank/DDBJ databases">
        <title>Comparative genomics in systemic dimorphic fungi from Ajellomycetaceae.</title>
        <authorList>
            <person name="Munoz J.F."/>
            <person name="Mcewen J.G."/>
            <person name="Clay O.K."/>
            <person name="Cuomo C.A."/>
        </authorList>
    </citation>
    <scope>NUCLEOTIDE SEQUENCE [LARGE SCALE GENOMIC DNA]</scope>
    <source>
        <strain evidence="2 3">UAMH7299</strain>
    </source>
</reference>
<dbReference type="PANTHER" id="PTHR37490:SF2">
    <property type="match status" value="1"/>
</dbReference>
<feature type="chain" id="PRO_5012654231" description="SH3 domain-containing protein" evidence="1">
    <location>
        <begin position="26"/>
        <end position="289"/>
    </location>
</feature>
<proteinExistence type="predicted"/>